<name>A0A5J4UB73_9EUKA</name>
<dbReference type="AlphaFoldDB" id="A0A5J4UB73"/>
<evidence type="ECO:0000313" key="1">
    <source>
        <dbReference type="EMBL" id="KAA6367161.1"/>
    </source>
</evidence>
<accession>A0A5J4UB73</accession>
<dbReference type="EMBL" id="SNRW01018616">
    <property type="protein sequence ID" value="KAA6367161.1"/>
    <property type="molecule type" value="Genomic_DNA"/>
</dbReference>
<gene>
    <name evidence="1" type="ORF">EZS28_037312</name>
</gene>
<dbReference type="Proteomes" id="UP000324800">
    <property type="component" value="Unassembled WGS sequence"/>
</dbReference>
<protein>
    <submittedName>
        <fullName evidence="1">Uncharacterized protein</fullName>
    </submittedName>
</protein>
<reference evidence="1 2" key="1">
    <citation type="submission" date="2019-03" db="EMBL/GenBank/DDBJ databases">
        <title>Single cell metagenomics reveals metabolic interactions within the superorganism composed of flagellate Streblomastix strix and complex community of Bacteroidetes bacteria on its surface.</title>
        <authorList>
            <person name="Treitli S.C."/>
            <person name="Kolisko M."/>
            <person name="Husnik F."/>
            <person name="Keeling P."/>
            <person name="Hampl V."/>
        </authorList>
    </citation>
    <scope>NUCLEOTIDE SEQUENCE [LARGE SCALE GENOMIC DNA]</scope>
    <source>
        <strain evidence="1">ST1C</strain>
    </source>
</reference>
<sequence>MEMQKELLAETFVDSLVRQGIVLAKNVDTHYAQAKVDLTAYKNLMKDLNPVVDLGVVSRNVIEEQTEQDTKSRINDMWKEHMTAVEDQIQHSVPFKDVEVPAGAITDVRVFRRETGELFRNAVTVTTEIVAGDLVVPTADYTVGKNPGTASNVIGEYVGDRTRYPGDAQFSGSIALFGNIESVVASVAIAVNDVVYYVQATAVSANGEKAVTNVAPTVHNEPYKMVAISAAAIGATLDVVYQDSYEDVAKLGALPPVNNPKDVFRMSEAGDYPEVPGLKYELAKGKVGDYGFAYPFTRELERHNLTKITLDIHERIKQIASLINDDMNTIATTRATGLSTLTDGDWAEITVPFADSPLTYWAFLKDSMDSENYGFTPDTWILSPKRYRQYQIWLGNSSAGFWAASSFNSYTDLPVILKASNQLTNAQGAAIDSILFDSSKPFADIVTYPDPKYTVEPTEALTINGKMVKPMSYTYTDETPGIRERLQTNVRARTSLKFLEPNEIKMADKITYTRSRLRGSESQLALAKENGVEVTHAQFNCKRKWSKAQTLCKSYGHRVAKSIGTVYIFQVKVSMYQV</sequence>
<comment type="caution">
    <text evidence="1">The sequence shown here is derived from an EMBL/GenBank/DDBJ whole genome shotgun (WGS) entry which is preliminary data.</text>
</comment>
<evidence type="ECO:0000313" key="2">
    <source>
        <dbReference type="Proteomes" id="UP000324800"/>
    </source>
</evidence>
<proteinExistence type="predicted"/>
<organism evidence="1 2">
    <name type="scientific">Streblomastix strix</name>
    <dbReference type="NCBI Taxonomy" id="222440"/>
    <lineage>
        <taxon>Eukaryota</taxon>
        <taxon>Metamonada</taxon>
        <taxon>Preaxostyla</taxon>
        <taxon>Oxymonadida</taxon>
        <taxon>Streblomastigidae</taxon>
        <taxon>Streblomastix</taxon>
    </lineage>
</organism>